<dbReference type="InterPro" id="IPR029058">
    <property type="entry name" value="AB_hydrolase_fold"/>
</dbReference>
<dbReference type="Gene3D" id="3.40.50.1820">
    <property type="entry name" value="alpha/beta hydrolase"/>
    <property type="match status" value="1"/>
</dbReference>
<protein>
    <submittedName>
        <fullName evidence="1">Serine-threonine protein kinase</fullName>
    </submittedName>
</protein>
<dbReference type="RefSeq" id="WP_324769313.1">
    <property type="nucleotide sequence ID" value="NZ_BAAATS010000012.1"/>
</dbReference>
<name>A0ABU6CB96_9ACTN</name>
<dbReference type="GO" id="GO:0016301">
    <property type="term" value="F:kinase activity"/>
    <property type="evidence" value="ECO:0007669"/>
    <property type="project" value="UniProtKB-KW"/>
</dbReference>
<reference evidence="1 2" key="1">
    <citation type="submission" date="2022-10" db="EMBL/GenBank/DDBJ databases">
        <authorList>
            <person name="Xie J."/>
            <person name="Shen N."/>
        </authorList>
    </citation>
    <scope>NUCLEOTIDE SEQUENCE [LARGE SCALE GENOMIC DNA]</scope>
    <source>
        <strain evidence="1 2">DSM 41681</strain>
    </source>
</reference>
<dbReference type="Proteomes" id="UP001352223">
    <property type="component" value="Unassembled WGS sequence"/>
</dbReference>
<evidence type="ECO:0000313" key="1">
    <source>
        <dbReference type="EMBL" id="MEB3961918.1"/>
    </source>
</evidence>
<evidence type="ECO:0000313" key="2">
    <source>
        <dbReference type="Proteomes" id="UP001352223"/>
    </source>
</evidence>
<comment type="caution">
    <text evidence="1">The sequence shown here is derived from an EMBL/GenBank/DDBJ whole genome shotgun (WGS) entry which is preliminary data.</text>
</comment>
<gene>
    <name evidence="1" type="ORF">OKJ48_16930</name>
</gene>
<accession>A0ABU6CB96</accession>
<dbReference type="SUPFAM" id="SSF53474">
    <property type="entry name" value="alpha/beta-Hydrolases"/>
    <property type="match status" value="1"/>
</dbReference>
<dbReference type="EMBL" id="JAOZYB010000113">
    <property type="protein sequence ID" value="MEB3961918.1"/>
    <property type="molecule type" value="Genomic_DNA"/>
</dbReference>
<sequence length="425" mass="45473">MAGPEVHVRPYWELTFDADGDPDPGRRDRLLRGVRERGVRDLVVLTHGWNNDRAMATRLYDAFFTPFPALAPGAGIGYVGVLWPSMRFTDEVIPDFDPSLAVTTATTPPRTTLDERTRRALVATFHDSGPVVEQLAGLLDRQPDGVGVFEQFGGLVRQLVGVRPTALGADTQEENSPHTAPAMLQENTHDVCLRFADAVEATMSGAGFRLPGGLAKAWKGAHELLRQATYFAMKRRAGKVGKEGLGPFLGQLARDAPGVRVHLVGHSFGARLVSFALAGLPDADRNVKSVTLLQGAFSHYTFADRGALKGRQARIDGPLVSCYSRFDSALGTIYPLASRLAGDDRGALDLGVRWGAMGFDGIQDVPGAVRLTLAEALRSGVPGAGCVSVDAAQVVRRGSPPMGAHSDICHEELARLVLGAGRVRA</sequence>
<organism evidence="1 2">
    <name type="scientific">Streptomyces kunmingensis</name>
    <dbReference type="NCBI Taxonomy" id="68225"/>
    <lineage>
        <taxon>Bacteria</taxon>
        <taxon>Bacillati</taxon>
        <taxon>Actinomycetota</taxon>
        <taxon>Actinomycetes</taxon>
        <taxon>Kitasatosporales</taxon>
        <taxon>Streptomycetaceae</taxon>
        <taxon>Streptomyces</taxon>
    </lineage>
</organism>
<keyword evidence="1" id="KW-0808">Transferase</keyword>
<keyword evidence="1" id="KW-0418">Kinase</keyword>
<keyword evidence="2" id="KW-1185">Reference proteome</keyword>
<proteinExistence type="predicted"/>